<evidence type="ECO:0000313" key="2">
    <source>
        <dbReference type="EMBL" id="CAD9672116.1"/>
    </source>
</evidence>
<dbReference type="EMBL" id="HBHJ01007640">
    <property type="protein sequence ID" value="CAD9672116.1"/>
    <property type="molecule type" value="Transcribed_RNA"/>
</dbReference>
<protein>
    <submittedName>
        <fullName evidence="2">Uncharacterized protein</fullName>
    </submittedName>
</protein>
<dbReference type="AlphaFoldDB" id="A0A7S2W732"/>
<sequence>MEGERGRAQAPSSVSSSRRGPRLSTMSVDVDVGGADGAFEVEETPQKLPSGGPGPAILAMETPSSAGGGSQQSLGARSESADLDELRQKPPSSLRGRKGSASRRQANGGKGTAADDDDNGRKEPGESPLRRRRFDLDSAC</sequence>
<accession>A0A7S2W732</accession>
<gene>
    <name evidence="2" type="ORF">RMAR1173_LOCUS4904</name>
</gene>
<feature type="compositionally biased region" description="Low complexity" evidence="1">
    <location>
        <begin position="12"/>
        <end position="24"/>
    </location>
</feature>
<reference evidence="2" key="1">
    <citation type="submission" date="2021-01" db="EMBL/GenBank/DDBJ databases">
        <authorList>
            <person name="Corre E."/>
            <person name="Pelletier E."/>
            <person name="Niang G."/>
            <person name="Scheremetjew M."/>
            <person name="Finn R."/>
            <person name="Kale V."/>
            <person name="Holt S."/>
            <person name="Cochrane G."/>
            <person name="Meng A."/>
            <person name="Brown T."/>
            <person name="Cohen L."/>
        </authorList>
    </citation>
    <scope>NUCLEOTIDE SEQUENCE</scope>
    <source>
        <strain evidence="2">CCMP1243</strain>
    </source>
</reference>
<evidence type="ECO:0000256" key="1">
    <source>
        <dbReference type="SAM" id="MobiDB-lite"/>
    </source>
</evidence>
<proteinExistence type="predicted"/>
<feature type="region of interest" description="Disordered" evidence="1">
    <location>
        <begin position="1"/>
        <end position="140"/>
    </location>
</feature>
<feature type="compositionally biased region" description="Basic and acidic residues" evidence="1">
    <location>
        <begin position="119"/>
        <end position="129"/>
    </location>
</feature>
<organism evidence="2">
    <name type="scientific">Rhizochromulina marina</name>
    <dbReference type="NCBI Taxonomy" id="1034831"/>
    <lineage>
        <taxon>Eukaryota</taxon>
        <taxon>Sar</taxon>
        <taxon>Stramenopiles</taxon>
        <taxon>Ochrophyta</taxon>
        <taxon>Dictyochophyceae</taxon>
        <taxon>Rhizochromulinales</taxon>
        <taxon>Rhizochromulina</taxon>
    </lineage>
</organism>
<name>A0A7S2W732_9STRA</name>